<feature type="region of interest" description="Disordered" evidence="1">
    <location>
        <begin position="1"/>
        <end position="24"/>
    </location>
</feature>
<keyword evidence="2" id="KW-1133">Transmembrane helix</keyword>
<protein>
    <submittedName>
        <fullName evidence="3">Uncharacterized protein</fullName>
    </submittedName>
</protein>
<sequence length="100" mass="11302">MTATTRRRRQRRLNQTRSQSNNDTAKVSTAFKILAGITGSLFAIFMLFTFSVASAFNRDMLRVYIVILSPAALVFVILSIIIVIRLTKVSKSLLCINQYK</sequence>
<dbReference type="Proteomes" id="UP000728185">
    <property type="component" value="Unassembled WGS sequence"/>
</dbReference>
<dbReference type="OrthoDB" id="10629305at2759"/>
<feature type="compositionally biased region" description="Basic residues" evidence="1">
    <location>
        <begin position="1"/>
        <end position="14"/>
    </location>
</feature>
<comment type="caution">
    <text evidence="3">The sequence shown here is derived from an EMBL/GenBank/DDBJ whole genome shotgun (WGS) entry which is preliminary data.</text>
</comment>
<keyword evidence="4" id="KW-1185">Reference proteome</keyword>
<name>A0A8E0VPH1_9TREM</name>
<organism evidence="3 4">
    <name type="scientific">Fasciolopsis buskii</name>
    <dbReference type="NCBI Taxonomy" id="27845"/>
    <lineage>
        <taxon>Eukaryota</taxon>
        <taxon>Metazoa</taxon>
        <taxon>Spiralia</taxon>
        <taxon>Lophotrochozoa</taxon>
        <taxon>Platyhelminthes</taxon>
        <taxon>Trematoda</taxon>
        <taxon>Digenea</taxon>
        <taxon>Plagiorchiida</taxon>
        <taxon>Echinostomata</taxon>
        <taxon>Echinostomatoidea</taxon>
        <taxon>Fasciolidae</taxon>
        <taxon>Fasciolopsis</taxon>
    </lineage>
</organism>
<keyword evidence="2" id="KW-0472">Membrane</keyword>
<gene>
    <name evidence="3" type="ORF">FBUS_01621</name>
</gene>
<keyword evidence="2" id="KW-0812">Transmembrane</keyword>
<feature type="transmembrane region" description="Helical" evidence="2">
    <location>
        <begin position="62"/>
        <end position="84"/>
    </location>
</feature>
<evidence type="ECO:0000313" key="4">
    <source>
        <dbReference type="Proteomes" id="UP000728185"/>
    </source>
</evidence>
<evidence type="ECO:0000313" key="3">
    <source>
        <dbReference type="EMBL" id="KAA0199430.1"/>
    </source>
</evidence>
<evidence type="ECO:0000256" key="2">
    <source>
        <dbReference type="SAM" id="Phobius"/>
    </source>
</evidence>
<evidence type="ECO:0000256" key="1">
    <source>
        <dbReference type="SAM" id="MobiDB-lite"/>
    </source>
</evidence>
<feature type="transmembrane region" description="Helical" evidence="2">
    <location>
        <begin position="33"/>
        <end position="56"/>
    </location>
</feature>
<dbReference type="AlphaFoldDB" id="A0A8E0VPH1"/>
<proteinExistence type="predicted"/>
<accession>A0A8E0VPH1</accession>
<reference evidence="3" key="1">
    <citation type="submission" date="2019-05" db="EMBL/GenBank/DDBJ databases">
        <title>Annotation for the trematode Fasciolopsis buski.</title>
        <authorList>
            <person name="Choi Y.-J."/>
        </authorList>
    </citation>
    <scope>NUCLEOTIDE SEQUENCE</scope>
    <source>
        <strain evidence="3">HT</strain>
        <tissue evidence="3">Whole worm</tissue>
    </source>
</reference>
<dbReference type="EMBL" id="LUCM01001139">
    <property type="protein sequence ID" value="KAA0199430.1"/>
    <property type="molecule type" value="Genomic_DNA"/>
</dbReference>